<evidence type="ECO:0000313" key="7">
    <source>
        <dbReference type="EMBL" id="KAL1890738.1"/>
    </source>
</evidence>
<evidence type="ECO:0000313" key="8">
    <source>
        <dbReference type="Proteomes" id="UP001583186"/>
    </source>
</evidence>
<dbReference type="Gene3D" id="2.60.40.1180">
    <property type="entry name" value="Golgi alpha-mannosidase II"/>
    <property type="match status" value="1"/>
</dbReference>
<dbReference type="PANTHER" id="PTHR11069:SF23">
    <property type="entry name" value="LYSOSOMAL ACID GLUCOSYLCERAMIDASE"/>
    <property type="match status" value="1"/>
</dbReference>
<organism evidence="7 8">
    <name type="scientific">Sporothrix stenoceras</name>
    <dbReference type="NCBI Taxonomy" id="5173"/>
    <lineage>
        <taxon>Eukaryota</taxon>
        <taxon>Fungi</taxon>
        <taxon>Dikarya</taxon>
        <taxon>Ascomycota</taxon>
        <taxon>Pezizomycotina</taxon>
        <taxon>Sordariomycetes</taxon>
        <taxon>Sordariomycetidae</taxon>
        <taxon>Ophiostomatales</taxon>
        <taxon>Ophiostomataceae</taxon>
        <taxon>Sporothrix</taxon>
    </lineage>
</organism>
<evidence type="ECO:0000259" key="5">
    <source>
        <dbReference type="Pfam" id="PF14587"/>
    </source>
</evidence>
<dbReference type="SUPFAM" id="SSF51011">
    <property type="entry name" value="Glycosyl hydrolase domain"/>
    <property type="match status" value="1"/>
</dbReference>
<evidence type="ECO:0000256" key="4">
    <source>
        <dbReference type="SAM" id="SignalP"/>
    </source>
</evidence>
<feature type="domain" description="Endo-beta-1,6-galactanase-like" evidence="5">
    <location>
        <begin position="33"/>
        <end position="259"/>
    </location>
</feature>
<evidence type="ECO:0000256" key="2">
    <source>
        <dbReference type="ARBA" id="ARBA00022729"/>
    </source>
</evidence>
<sequence length="480" mass="52224">MSTSFLRMILLAVAADGSLAMGHKAARSFRFASISVDAAIKYQEVDGLGASQAFQRAEDVLGKDGLSPSLQANLLDLLYDVDSGAGFSILRNGIGSSNSSASNYMNSIEPFSPGSPYAKPNYTWDGYDSGQFPLAQQARARGLQTLYGNAWSAPGFMKTNDDENNGGYLCGVTGETCASGDWKQAYADYLIQWVRFYEEHGVKVNNLGFLNEPQFAATYAGMLSNGTQAADFIRILAKTIKRERMELAINCCDGIGWDEQEAMMAGLQAGPDPAEAYLDVVTGHGYSSAPTYPLSTTRKTWLTEWADLDGDYTPRIFYDVNGPGEGMVWARNVQIAFVNANVSGFLYWIGAENSTTNSGLINLLGDEIVTSKRFWSMAQFSKFARPGARRVEALSSAELLYVSSFVNTDGKIATQVINNDTAAYDVSLTLDGCRLLEKRVVPYITDNENDMTELAPVLLANDGTFRTTVPARSLVTFLAI</sequence>
<keyword evidence="8" id="KW-1185">Reference proteome</keyword>
<comment type="similarity">
    <text evidence="1">Belongs to the glycosyl hydrolase 30 family.</text>
</comment>
<evidence type="ECO:0008006" key="9">
    <source>
        <dbReference type="Google" id="ProtNLM"/>
    </source>
</evidence>
<dbReference type="Pfam" id="PF14587">
    <property type="entry name" value="Glyco_hydr_30_2"/>
    <property type="match status" value="1"/>
</dbReference>
<dbReference type="InterPro" id="IPR039514">
    <property type="entry name" value="6GAL-like"/>
</dbReference>
<dbReference type="PANTHER" id="PTHR11069">
    <property type="entry name" value="GLUCOSYLCERAMIDASE"/>
    <property type="match status" value="1"/>
</dbReference>
<dbReference type="InterPro" id="IPR001139">
    <property type="entry name" value="Glyco_hydro_30"/>
</dbReference>
<dbReference type="Proteomes" id="UP001583186">
    <property type="component" value="Unassembled WGS sequence"/>
</dbReference>
<dbReference type="EMBL" id="JAWCUI010000059">
    <property type="protein sequence ID" value="KAL1890738.1"/>
    <property type="molecule type" value="Genomic_DNA"/>
</dbReference>
<feature type="signal peptide" evidence="4">
    <location>
        <begin position="1"/>
        <end position="20"/>
    </location>
</feature>
<keyword evidence="3" id="KW-0378">Hydrolase</keyword>
<name>A0ABR3YQU3_9PEZI</name>
<keyword evidence="2 4" id="KW-0732">Signal</keyword>
<protein>
    <recommendedName>
        <fullName evidence="9">Glycoside hydrolase family 30 protein</fullName>
    </recommendedName>
</protein>
<dbReference type="InterPro" id="IPR013780">
    <property type="entry name" value="Glyco_hydro_b"/>
</dbReference>
<gene>
    <name evidence="7" type="ORF">Sste5346_008063</name>
</gene>
<feature type="domain" description="Glycosyl hydrolase family 30 beta sandwich" evidence="6">
    <location>
        <begin position="387"/>
        <end position="477"/>
    </location>
</feature>
<proteinExistence type="inferred from homology"/>
<evidence type="ECO:0000256" key="3">
    <source>
        <dbReference type="ARBA" id="ARBA00022801"/>
    </source>
</evidence>
<evidence type="ECO:0000256" key="1">
    <source>
        <dbReference type="ARBA" id="ARBA00005382"/>
    </source>
</evidence>
<reference evidence="7 8" key="1">
    <citation type="journal article" date="2024" name="IMA Fungus">
        <title>IMA Genome - F19 : A genome assembly and annotation guide to empower mycologists, including annotated draft genome sequences of Ceratocystis pirilliformis, Diaporthe australafricana, Fusarium ophioides, Paecilomyces lecythidis, and Sporothrix stenoceras.</title>
        <authorList>
            <person name="Aylward J."/>
            <person name="Wilson A.M."/>
            <person name="Visagie C.M."/>
            <person name="Spraker J."/>
            <person name="Barnes I."/>
            <person name="Buitendag C."/>
            <person name="Ceriani C."/>
            <person name="Del Mar Angel L."/>
            <person name="du Plessis D."/>
            <person name="Fuchs T."/>
            <person name="Gasser K."/>
            <person name="Kramer D."/>
            <person name="Li W."/>
            <person name="Munsamy K."/>
            <person name="Piso A."/>
            <person name="Price J.L."/>
            <person name="Sonnekus B."/>
            <person name="Thomas C."/>
            <person name="van der Nest A."/>
            <person name="van Dijk A."/>
            <person name="van Heerden A."/>
            <person name="van Vuuren N."/>
            <person name="Yilmaz N."/>
            <person name="Duong T.A."/>
            <person name="van der Merwe N.A."/>
            <person name="Wingfield M.J."/>
            <person name="Wingfield B.D."/>
        </authorList>
    </citation>
    <scope>NUCLEOTIDE SEQUENCE [LARGE SCALE GENOMIC DNA]</scope>
    <source>
        <strain evidence="7 8">CMW 5346</strain>
    </source>
</reference>
<evidence type="ECO:0000259" key="6">
    <source>
        <dbReference type="Pfam" id="PF17189"/>
    </source>
</evidence>
<dbReference type="Pfam" id="PF17189">
    <property type="entry name" value="Glyco_hydro_30C"/>
    <property type="match status" value="1"/>
</dbReference>
<comment type="caution">
    <text evidence="7">The sequence shown here is derived from an EMBL/GenBank/DDBJ whole genome shotgun (WGS) entry which is preliminary data.</text>
</comment>
<dbReference type="InterPro" id="IPR017853">
    <property type="entry name" value="GH"/>
</dbReference>
<dbReference type="InterPro" id="IPR033452">
    <property type="entry name" value="GH30_C"/>
</dbReference>
<feature type="chain" id="PRO_5046580160" description="Glycoside hydrolase family 30 protein" evidence="4">
    <location>
        <begin position="21"/>
        <end position="480"/>
    </location>
</feature>
<dbReference type="Gene3D" id="3.20.20.80">
    <property type="entry name" value="Glycosidases"/>
    <property type="match status" value="1"/>
</dbReference>
<accession>A0ABR3YQU3</accession>
<dbReference type="SUPFAM" id="SSF51445">
    <property type="entry name" value="(Trans)glycosidases"/>
    <property type="match status" value="1"/>
</dbReference>